<evidence type="ECO:0000313" key="3">
    <source>
        <dbReference type="EMBL" id="KAA9409218.1"/>
    </source>
</evidence>
<gene>
    <name evidence="3" type="ORF">EGO51_05230</name>
</gene>
<organism evidence="3 4">
    <name type="scientific">Haloarcula hispanica</name>
    <dbReference type="NCBI Taxonomy" id="51589"/>
    <lineage>
        <taxon>Archaea</taxon>
        <taxon>Methanobacteriati</taxon>
        <taxon>Methanobacteriota</taxon>
        <taxon>Stenosarchaea group</taxon>
        <taxon>Halobacteria</taxon>
        <taxon>Halobacteriales</taxon>
        <taxon>Haloarculaceae</taxon>
        <taxon>Haloarcula</taxon>
    </lineage>
</organism>
<dbReference type="GO" id="GO:0016491">
    <property type="term" value="F:oxidoreductase activity"/>
    <property type="evidence" value="ECO:0007669"/>
    <property type="project" value="UniProtKB-KW"/>
</dbReference>
<comment type="caution">
    <text evidence="3">The sequence shown here is derived from an EMBL/GenBank/DDBJ whole genome shotgun (WGS) entry which is preliminary data.</text>
</comment>
<name>A0A5J5LIX6_HALHI</name>
<sequence>MAGSGTTAMVPAMDGATAVVTGASRGIGEQIAHAVAGAGAHTVICARDAEALERVEADIRDAGGSVTAIRTDVRDEYDVERLVETATREGDGAIQYVVANAGVYHGTAGETPLTEESYAAFDDHLRTNARGVFSTIREAVPHLGPDARIVVPTGVVAREGMPGYGSYAVSKAAAEAVARGFAADLDVPVGAVDPGQVATDLSGDGGRDPESVAEMVLWALRDADPSALDGGVIDWGDYRSATR</sequence>
<dbReference type="Proteomes" id="UP000326244">
    <property type="component" value="Unassembled WGS sequence"/>
</dbReference>
<dbReference type="PANTHER" id="PTHR43669">
    <property type="entry name" value="5-KETO-D-GLUCONATE 5-REDUCTASE"/>
    <property type="match status" value="1"/>
</dbReference>
<dbReference type="PANTHER" id="PTHR43669:SF3">
    <property type="entry name" value="ALCOHOL DEHYDROGENASE, PUTATIVE (AFU_ORTHOLOGUE AFUA_3G03445)-RELATED"/>
    <property type="match status" value="1"/>
</dbReference>
<accession>A0A5J5LIX6</accession>
<reference evidence="3 4" key="1">
    <citation type="submission" date="2018-11" db="EMBL/GenBank/DDBJ databases">
        <title>Genomic analysis of Haloarcula hispanica CBA1121.</title>
        <authorList>
            <person name="Kim Y.B."/>
            <person name="Roh S.W."/>
        </authorList>
    </citation>
    <scope>NUCLEOTIDE SEQUENCE [LARGE SCALE GENOMIC DNA]</scope>
    <source>
        <strain evidence="3 4">CBA1121</strain>
    </source>
</reference>
<dbReference type="CDD" id="cd05233">
    <property type="entry name" value="SDR_c"/>
    <property type="match status" value="1"/>
</dbReference>
<dbReference type="Pfam" id="PF00106">
    <property type="entry name" value="adh_short"/>
    <property type="match status" value="1"/>
</dbReference>
<dbReference type="InterPro" id="IPR036291">
    <property type="entry name" value="NAD(P)-bd_dom_sf"/>
</dbReference>
<evidence type="ECO:0000256" key="2">
    <source>
        <dbReference type="ARBA" id="ARBA00023002"/>
    </source>
</evidence>
<dbReference type="PRINTS" id="PR00081">
    <property type="entry name" value="GDHRDH"/>
</dbReference>
<keyword evidence="2" id="KW-0560">Oxidoreductase</keyword>
<evidence type="ECO:0000313" key="4">
    <source>
        <dbReference type="Proteomes" id="UP000326244"/>
    </source>
</evidence>
<dbReference type="Gene3D" id="3.40.50.720">
    <property type="entry name" value="NAD(P)-binding Rossmann-like Domain"/>
    <property type="match status" value="1"/>
</dbReference>
<dbReference type="EMBL" id="RQWK01000001">
    <property type="protein sequence ID" value="KAA9409218.1"/>
    <property type="molecule type" value="Genomic_DNA"/>
</dbReference>
<dbReference type="SUPFAM" id="SSF51735">
    <property type="entry name" value="NAD(P)-binding Rossmann-fold domains"/>
    <property type="match status" value="1"/>
</dbReference>
<proteinExistence type="inferred from homology"/>
<dbReference type="InterPro" id="IPR002347">
    <property type="entry name" value="SDR_fam"/>
</dbReference>
<protein>
    <submittedName>
        <fullName evidence="3">SDR family oxidoreductase</fullName>
    </submittedName>
</protein>
<dbReference type="AlphaFoldDB" id="A0A5J5LIX6"/>
<evidence type="ECO:0000256" key="1">
    <source>
        <dbReference type="ARBA" id="ARBA00006484"/>
    </source>
</evidence>
<comment type="similarity">
    <text evidence="1">Belongs to the short-chain dehydrogenases/reductases (SDR) family.</text>
</comment>